<sequence length="476" mass="54170">MDIVDAISSPGTTLATVSLVACVGGFVVLLHILLSRPKALYHIRSFLQSSSRESPKKLSDTDYSTVFPPSQRPVLGQLIPVASPGRDLSVSPRPVLPLDSNYLSAPSSSYVYSGFTVKEIKALGNFPDYSILSGVPHPTPLKQFDIDKALPRPYRPFRWSYHQTMSFKKLETDFWIELESTYRERVRQRQALFAQHGKDVLQALPGSELACKELMEMVLQFICIRYPNCFQLKGNVFINHVLGTKDDLSAKDPLLVLLDNVPEDFGISLRDHQTGRYMLRAGVICSSVDWNLGEKIGLGLPAIHKRVPDYKEKMELSMDRFFTKMPANGPIQRGSWGLEMGQPLYLPPGSEAVEHREHQRPDLQPDEVHLRVDWQTLRRLPLSGAIVFNFKALFTPLSEFKDEPYIPSLILKILNEGNEGIMKYKGTWHVEHVAKPVLEEYERYQIAQGLMKPEWEPATLDESPFFPGWERKWNLH</sequence>
<keyword evidence="1" id="KW-0812">Transmembrane</keyword>
<feature type="transmembrane region" description="Helical" evidence="1">
    <location>
        <begin position="12"/>
        <end position="34"/>
    </location>
</feature>
<evidence type="ECO:0008006" key="3">
    <source>
        <dbReference type="Google" id="ProtNLM"/>
    </source>
</evidence>
<keyword evidence="1" id="KW-1133">Transmembrane helix</keyword>
<evidence type="ECO:0000256" key="1">
    <source>
        <dbReference type="SAM" id="Phobius"/>
    </source>
</evidence>
<accession>A0A0B7KLD2</accession>
<dbReference type="InterPro" id="IPR021848">
    <property type="entry name" value="HODM_asu-like"/>
</dbReference>
<dbReference type="AlphaFoldDB" id="A0A0B7KLD2"/>
<reference evidence="2" key="1">
    <citation type="submission" date="2015-01" db="EMBL/GenBank/DDBJ databases">
        <authorList>
            <person name="Durling Mikael"/>
        </authorList>
    </citation>
    <scope>NUCLEOTIDE SEQUENCE</scope>
</reference>
<dbReference type="Pfam" id="PF11927">
    <property type="entry name" value="HODM_asu-like"/>
    <property type="match status" value="1"/>
</dbReference>
<keyword evidence="1" id="KW-0472">Membrane</keyword>
<evidence type="ECO:0000313" key="2">
    <source>
        <dbReference type="EMBL" id="CEO55640.1"/>
    </source>
</evidence>
<organism evidence="2">
    <name type="scientific">Bionectria ochroleuca</name>
    <name type="common">Gliocladium roseum</name>
    <dbReference type="NCBI Taxonomy" id="29856"/>
    <lineage>
        <taxon>Eukaryota</taxon>
        <taxon>Fungi</taxon>
        <taxon>Dikarya</taxon>
        <taxon>Ascomycota</taxon>
        <taxon>Pezizomycotina</taxon>
        <taxon>Sordariomycetes</taxon>
        <taxon>Hypocreomycetidae</taxon>
        <taxon>Hypocreales</taxon>
        <taxon>Bionectriaceae</taxon>
        <taxon>Clonostachys</taxon>
    </lineage>
</organism>
<proteinExistence type="predicted"/>
<dbReference type="EMBL" id="CDPU01000055">
    <property type="protein sequence ID" value="CEO55640.1"/>
    <property type="molecule type" value="Genomic_DNA"/>
</dbReference>
<gene>
    <name evidence="2" type="ORF">BN869_000011698_1</name>
</gene>
<protein>
    <recommendedName>
        <fullName evidence="3">Alpha-1,2-mannosyltransferase</fullName>
    </recommendedName>
</protein>
<name>A0A0B7KLD2_BIOOC</name>